<proteinExistence type="predicted"/>
<feature type="region of interest" description="Disordered" evidence="2">
    <location>
        <begin position="618"/>
        <end position="638"/>
    </location>
</feature>
<sequence>MVFHLGVWGYRYEGVYYSFYKQCDEEELPQFIADKISQGSPTYDDWLKQKRKECEKLKQLRKDALLVSLEPLECAVSPENLENHAFPGFERLYSMPSHTSPRFDFKVLISVFIDLDHQSLVVEKSGGSWSFPLNSLPRELGKLQPTMRSEEPPVGDEDEGTVASWGVLVSRMFEVLRIVSQVYNLVIAQACNAGCEKGFLFRQVGYMVLSIASCDRKNFNLVDAEQLKLPYTAVDRMDKLTRIAYGILEGGGNQQPRELVPTLLSGYHDGRKSPGSAPSTTSYWMGSVFVYLTATKLSKLPEPEVENIVKEAVAKGREVKPEFRMIVFSIWDFILVEVTPETVAPSQCQTLWTSHPASPADDNGEPKFRMFLFEPHRNFAKLACFFLHKDRSDDLTGFGISRKLRVVNQNNGALSSLPLPGKEDIEREGLLTEWNLEEGQSDSWNRGLGKSKRRKINPVQHIPIILPINKERPPSMLSVLVPWGVCRGSPPAEENEKKRAKTQLWNDYHCGRLRKMLKDELKSKKSKESSIRESLQIFLVKYDKYGVTLHAKAVAMLHAHLLYIPYGIGGSKDNQSYAENVDITHPYHILEISIGAHLIVAFRNELVRQEWGLFEDRREKKRSTTQHPTRSPHWWQSRQAARQEQLRLTTDQEDDLERWILRQEKLGHAPTHAQVRTIVRSVLARHGDHAPLGRKWTTRFVERHPALKTKLGRRTDWERVNAATPANIKRLFDVYETVDWIPPERQYNADEGGIMEGQGVNGLVIGSSQESPNAVPVKTATSEGGVPYFGWRAYRSDGFYPAHFQPASEDTAEGWERAELEARRQAKKEYLRNAYLCWTKNEKTDEQRIAILVVIGTKFKVLCVDKQPKLPTRTETPPDGEVNGSWYYDPWESCSNMQPYLCRAWTELTFGYANGREQPYDLKDAKDEGAIIKAMEWLVEQAESCDPTGWEGIVRQGANLPYRIGAAG</sequence>
<dbReference type="PROSITE" id="PS51253">
    <property type="entry name" value="HTH_CENPB"/>
    <property type="match status" value="1"/>
</dbReference>
<gene>
    <name evidence="4" type="ORF">HZS61_007375</name>
</gene>
<feature type="domain" description="HTH CENPB-type" evidence="3">
    <location>
        <begin position="640"/>
        <end position="710"/>
    </location>
</feature>
<dbReference type="AlphaFoldDB" id="A0A8H6G8F9"/>
<dbReference type="InterPro" id="IPR006600">
    <property type="entry name" value="HTH_CenpB_DNA-bd_dom"/>
</dbReference>
<dbReference type="Pfam" id="PF03221">
    <property type="entry name" value="HTH_Tnp_Tc5"/>
    <property type="match status" value="1"/>
</dbReference>
<dbReference type="EMBL" id="JACDXP010000018">
    <property type="protein sequence ID" value="KAF6513117.1"/>
    <property type="molecule type" value="Genomic_DNA"/>
</dbReference>
<protein>
    <recommendedName>
        <fullName evidence="3">HTH CENPB-type domain-containing protein</fullName>
    </recommendedName>
</protein>
<accession>A0A8H6G8F9</accession>
<reference evidence="4 5" key="1">
    <citation type="journal article" date="2020" name="bioRxiv">
        <title>A chromosome-scale genome assembly for the Fusarium oxysporum strain Fo5176 to establish a model Arabidopsis-fungal pathosystem.</title>
        <authorList>
            <person name="Fokkens L."/>
            <person name="Guo L."/>
            <person name="Dora S."/>
            <person name="Wang B."/>
            <person name="Ye K."/>
            <person name="Sanchez-Rodriguez C."/>
            <person name="Croll D."/>
        </authorList>
    </citation>
    <scope>NUCLEOTIDE SEQUENCE [LARGE SCALE GENOMIC DNA]</scope>
    <source>
        <strain evidence="4 5">Fo5176</strain>
    </source>
</reference>
<dbReference type="Proteomes" id="UP000593570">
    <property type="component" value="Unassembled WGS sequence"/>
</dbReference>
<organism evidence="4 5">
    <name type="scientific">Fusarium oxysporum f. sp. conglutinans</name>
    <dbReference type="NCBI Taxonomy" id="100902"/>
    <lineage>
        <taxon>Eukaryota</taxon>
        <taxon>Fungi</taxon>
        <taxon>Dikarya</taxon>
        <taxon>Ascomycota</taxon>
        <taxon>Pezizomycotina</taxon>
        <taxon>Sordariomycetes</taxon>
        <taxon>Hypocreomycetidae</taxon>
        <taxon>Hypocreales</taxon>
        <taxon>Nectriaceae</taxon>
        <taxon>Fusarium</taxon>
        <taxon>Fusarium oxysporum species complex</taxon>
    </lineage>
</organism>
<comment type="caution">
    <text evidence="4">The sequence shown here is derived from an EMBL/GenBank/DDBJ whole genome shotgun (WGS) entry which is preliminary data.</text>
</comment>
<feature type="compositionally biased region" description="Polar residues" evidence="2">
    <location>
        <begin position="625"/>
        <end position="638"/>
    </location>
</feature>
<evidence type="ECO:0000256" key="1">
    <source>
        <dbReference type="ARBA" id="ARBA00023125"/>
    </source>
</evidence>
<dbReference type="GO" id="GO:0003677">
    <property type="term" value="F:DNA binding"/>
    <property type="evidence" value="ECO:0007669"/>
    <property type="project" value="UniProtKB-KW"/>
</dbReference>
<evidence type="ECO:0000259" key="3">
    <source>
        <dbReference type="PROSITE" id="PS51253"/>
    </source>
</evidence>
<evidence type="ECO:0000256" key="2">
    <source>
        <dbReference type="SAM" id="MobiDB-lite"/>
    </source>
</evidence>
<evidence type="ECO:0000313" key="5">
    <source>
        <dbReference type="Proteomes" id="UP000593570"/>
    </source>
</evidence>
<dbReference type="SMART" id="SM00674">
    <property type="entry name" value="CENPB"/>
    <property type="match status" value="1"/>
</dbReference>
<evidence type="ECO:0000313" key="4">
    <source>
        <dbReference type="EMBL" id="KAF6513117.1"/>
    </source>
</evidence>
<keyword evidence="1" id="KW-0238">DNA-binding</keyword>
<name>A0A8H6G8F9_FUSOX</name>